<dbReference type="Proteomes" id="UP001161247">
    <property type="component" value="Chromosome 3"/>
</dbReference>
<dbReference type="PROSITE" id="PS00108">
    <property type="entry name" value="PROTEIN_KINASE_ST"/>
    <property type="match status" value="1"/>
</dbReference>
<dbReference type="Pfam" id="PF00069">
    <property type="entry name" value="Pkinase"/>
    <property type="match status" value="1"/>
</dbReference>
<evidence type="ECO:0000256" key="6">
    <source>
        <dbReference type="RuleBase" id="RU000304"/>
    </source>
</evidence>
<dbReference type="InterPro" id="IPR017441">
    <property type="entry name" value="Protein_kinase_ATP_BS"/>
</dbReference>
<keyword evidence="6" id="KW-0723">Serine/threonine-protein kinase</keyword>
<dbReference type="EMBL" id="OX459120">
    <property type="protein sequence ID" value="CAI9098029.1"/>
    <property type="molecule type" value="Genomic_DNA"/>
</dbReference>
<feature type="domain" description="Protein kinase" evidence="7">
    <location>
        <begin position="53"/>
        <end position="326"/>
    </location>
</feature>
<dbReference type="PANTHER" id="PTHR47973">
    <property type="entry name" value="CYSTEINE-RICH RECEPTOR-LIKE PROTEIN KINASE 3"/>
    <property type="match status" value="1"/>
</dbReference>
<dbReference type="SMART" id="SM00220">
    <property type="entry name" value="S_TKc"/>
    <property type="match status" value="1"/>
</dbReference>
<sequence length="372" mass="41386">MKLPFPFASCFSPSSKRTSSVNYDDSFSSGGQKIDESISVFSYNELKAATQGFKSSNRVGEGGFGAVYQGVLQDGSLVAIKNLSVEQESLRGEREFLTEIAALSGIKHENLVSLRGCCVDGAKRLLVYDYMENNSLAYTFLGEDYKREKFSWELRRQIIVGVAEGLVYLHEQLKPRIVHRDIKSSNILLDHDFNPKLGDFGLAKLFRDEASYISTRVAGTLGYLSPEYAISGHLTRKADVYSFGVLLLEIVTGGPVVGFDLERGEYFLVNKVWEMYNEKQLLQAVDPVLNGNFPEEEALRFLKVGLLCVQETTRLRPKMAVALKMLSNEIDVEDTEVTKPGIVSDLMEVKIGRKQSSQSFFSGDSANNSSGR</sequence>
<dbReference type="GO" id="GO:0004674">
    <property type="term" value="F:protein serine/threonine kinase activity"/>
    <property type="evidence" value="ECO:0007669"/>
    <property type="project" value="UniProtKB-KW"/>
</dbReference>
<evidence type="ECO:0000256" key="2">
    <source>
        <dbReference type="ARBA" id="ARBA00022741"/>
    </source>
</evidence>
<proteinExistence type="inferred from homology"/>
<keyword evidence="4 5" id="KW-0067">ATP-binding</keyword>
<evidence type="ECO:0000313" key="9">
    <source>
        <dbReference type="Proteomes" id="UP001161247"/>
    </source>
</evidence>
<evidence type="ECO:0000256" key="1">
    <source>
        <dbReference type="ARBA" id="ARBA00022679"/>
    </source>
</evidence>
<dbReference type="PROSITE" id="PS00107">
    <property type="entry name" value="PROTEIN_KINASE_ATP"/>
    <property type="match status" value="1"/>
</dbReference>
<organism evidence="8 9">
    <name type="scientific">Oldenlandia corymbosa var. corymbosa</name>
    <dbReference type="NCBI Taxonomy" id="529605"/>
    <lineage>
        <taxon>Eukaryota</taxon>
        <taxon>Viridiplantae</taxon>
        <taxon>Streptophyta</taxon>
        <taxon>Embryophyta</taxon>
        <taxon>Tracheophyta</taxon>
        <taxon>Spermatophyta</taxon>
        <taxon>Magnoliopsida</taxon>
        <taxon>eudicotyledons</taxon>
        <taxon>Gunneridae</taxon>
        <taxon>Pentapetalae</taxon>
        <taxon>asterids</taxon>
        <taxon>lamiids</taxon>
        <taxon>Gentianales</taxon>
        <taxon>Rubiaceae</taxon>
        <taxon>Rubioideae</taxon>
        <taxon>Spermacoceae</taxon>
        <taxon>Hedyotis-Oldenlandia complex</taxon>
        <taxon>Oldenlandia</taxon>
    </lineage>
</organism>
<dbReference type="Gene3D" id="1.10.510.10">
    <property type="entry name" value="Transferase(Phosphotransferase) domain 1"/>
    <property type="match status" value="1"/>
</dbReference>
<gene>
    <name evidence="8" type="ORF">OLC1_LOCUS8354</name>
</gene>
<protein>
    <submittedName>
        <fullName evidence="8">OLC1v1034579C2</fullName>
    </submittedName>
</protein>
<keyword evidence="2 5" id="KW-0547">Nucleotide-binding</keyword>
<feature type="binding site" evidence="5">
    <location>
        <position position="81"/>
    </location>
    <ligand>
        <name>ATP</name>
        <dbReference type="ChEBI" id="CHEBI:30616"/>
    </ligand>
</feature>
<evidence type="ECO:0000256" key="5">
    <source>
        <dbReference type="PROSITE-ProRule" id="PRU10141"/>
    </source>
</evidence>
<dbReference type="FunFam" id="1.10.510.10:FF:000336">
    <property type="entry name" value="Cysteine-rich receptor-like protein kinase 2"/>
    <property type="match status" value="1"/>
</dbReference>
<dbReference type="InterPro" id="IPR011009">
    <property type="entry name" value="Kinase-like_dom_sf"/>
</dbReference>
<dbReference type="InterPro" id="IPR008271">
    <property type="entry name" value="Ser/Thr_kinase_AS"/>
</dbReference>
<dbReference type="SUPFAM" id="SSF56112">
    <property type="entry name" value="Protein kinase-like (PK-like)"/>
    <property type="match status" value="1"/>
</dbReference>
<accession>A0AAV1CQV2</accession>
<reference evidence="8" key="1">
    <citation type="submission" date="2023-03" db="EMBL/GenBank/DDBJ databases">
        <authorList>
            <person name="Julca I."/>
        </authorList>
    </citation>
    <scope>NUCLEOTIDE SEQUENCE</scope>
</reference>
<dbReference type="PROSITE" id="PS50011">
    <property type="entry name" value="PROTEIN_KINASE_DOM"/>
    <property type="match status" value="1"/>
</dbReference>
<keyword evidence="1" id="KW-0808">Transferase</keyword>
<name>A0AAV1CQV2_OLDCO</name>
<keyword evidence="3" id="KW-0418">Kinase</keyword>
<comment type="similarity">
    <text evidence="6">Belongs to the protein kinase superfamily.</text>
</comment>
<dbReference type="AlphaFoldDB" id="A0AAV1CQV2"/>
<evidence type="ECO:0000259" key="7">
    <source>
        <dbReference type="PROSITE" id="PS50011"/>
    </source>
</evidence>
<dbReference type="InterPro" id="IPR000719">
    <property type="entry name" value="Prot_kinase_dom"/>
</dbReference>
<dbReference type="InterPro" id="IPR052059">
    <property type="entry name" value="CR_Ser/Thr_kinase"/>
</dbReference>
<dbReference type="GO" id="GO:0005524">
    <property type="term" value="F:ATP binding"/>
    <property type="evidence" value="ECO:0007669"/>
    <property type="project" value="UniProtKB-UniRule"/>
</dbReference>
<evidence type="ECO:0000256" key="3">
    <source>
        <dbReference type="ARBA" id="ARBA00022777"/>
    </source>
</evidence>
<dbReference type="FunFam" id="3.30.200.20:FF:000415">
    <property type="entry name" value="receptor-like serine/threonine-protein kinase NCRK"/>
    <property type="match status" value="1"/>
</dbReference>
<dbReference type="Gene3D" id="3.30.200.20">
    <property type="entry name" value="Phosphorylase Kinase, domain 1"/>
    <property type="match status" value="1"/>
</dbReference>
<dbReference type="CDD" id="cd14066">
    <property type="entry name" value="STKc_IRAK"/>
    <property type="match status" value="1"/>
</dbReference>
<keyword evidence="9" id="KW-1185">Reference proteome</keyword>
<evidence type="ECO:0000313" key="8">
    <source>
        <dbReference type="EMBL" id="CAI9098029.1"/>
    </source>
</evidence>
<evidence type="ECO:0000256" key="4">
    <source>
        <dbReference type="ARBA" id="ARBA00022840"/>
    </source>
</evidence>